<dbReference type="InterPro" id="IPR036869">
    <property type="entry name" value="J_dom_sf"/>
</dbReference>
<comment type="caution">
    <text evidence="3">The sequence shown here is derived from an EMBL/GenBank/DDBJ whole genome shotgun (WGS) entry which is preliminary data.</text>
</comment>
<dbReference type="PANTHER" id="PTHR44360:SF1">
    <property type="entry name" value="DNAJ HOMOLOG SUBFAMILY B MEMBER 9"/>
    <property type="match status" value="1"/>
</dbReference>
<dbReference type="CDD" id="cd06257">
    <property type="entry name" value="DnaJ"/>
    <property type="match status" value="1"/>
</dbReference>
<dbReference type="InterPro" id="IPR051948">
    <property type="entry name" value="Hsp70_co-chaperone_J-domain"/>
</dbReference>
<reference evidence="3 4" key="1">
    <citation type="submission" date="2023-08" db="EMBL/GenBank/DDBJ databases">
        <title>Black Yeasts Isolated from many extreme environments.</title>
        <authorList>
            <person name="Coleine C."/>
            <person name="Stajich J.E."/>
            <person name="Selbmann L."/>
        </authorList>
    </citation>
    <scope>NUCLEOTIDE SEQUENCE [LARGE SCALE GENOMIC DNA]</scope>
    <source>
        <strain evidence="3 4">CCFEE 5885</strain>
    </source>
</reference>
<dbReference type="PANTHER" id="PTHR44360">
    <property type="entry name" value="DNAJ HOMOLOG SUBFAMILY B MEMBER 9"/>
    <property type="match status" value="1"/>
</dbReference>
<evidence type="ECO:0000256" key="1">
    <source>
        <dbReference type="ARBA" id="ARBA00023186"/>
    </source>
</evidence>
<accession>A0ABR0KMG2</accession>
<evidence type="ECO:0000259" key="2">
    <source>
        <dbReference type="PROSITE" id="PS50076"/>
    </source>
</evidence>
<proteinExistence type="predicted"/>
<gene>
    <name evidence="3" type="primary">DNAJB5</name>
    <name evidence="3" type="ORF">LTR24_001396</name>
</gene>
<evidence type="ECO:0000313" key="4">
    <source>
        <dbReference type="Proteomes" id="UP001345013"/>
    </source>
</evidence>
<feature type="domain" description="J" evidence="2">
    <location>
        <begin position="12"/>
        <end position="67"/>
    </location>
</feature>
<dbReference type="Gene3D" id="1.10.287.110">
    <property type="entry name" value="DnaJ domain"/>
    <property type="match status" value="1"/>
</dbReference>
<dbReference type="SMART" id="SM00271">
    <property type="entry name" value="DnaJ"/>
    <property type="match status" value="1"/>
</dbReference>
<keyword evidence="4" id="KW-1185">Reference proteome</keyword>
<dbReference type="EMBL" id="JAVRRG010000010">
    <property type="protein sequence ID" value="KAK5099498.1"/>
    <property type="molecule type" value="Genomic_DNA"/>
</dbReference>
<protein>
    <submittedName>
        <fullName evidence="3">DnaJ subfamily B member 5</fullName>
    </submittedName>
</protein>
<dbReference type="InterPro" id="IPR001623">
    <property type="entry name" value="DnaJ_domain"/>
</dbReference>
<dbReference type="SUPFAM" id="SSF46565">
    <property type="entry name" value="Chaperone J-domain"/>
    <property type="match status" value="1"/>
</dbReference>
<sequence length="268" mass="29664">MASFAKDAIPCDPFTILGIPHASSKAAVKKAFNDLALIYHPDKAGQQATARFQEILGAYHAIRSGKLCSDSPFGDEENADEPCFESTDRAIWEGPPIPSGLSEKDKFNLLKGRLKRFFESKRGKLLGGNDQNTTHVSFEAQIGTQIDIVDALTHTMSNELSAAVGQLLHLLKRMWMDYTMGVRSELIASFQCETMASATGVLGLLPPRTMRFVSDQFIVVERAWIRAAPGSVPQSQGWLRIEGTVERPMRAMIWTSQRSDEDVEMTDV</sequence>
<dbReference type="Pfam" id="PF00226">
    <property type="entry name" value="DnaJ"/>
    <property type="match status" value="1"/>
</dbReference>
<organism evidence="3 4">
    <name type="scientific">Lithohypha guttulata</name>
    <dbReference type="NCBI Taxonomy" id="1690604"/>
    <lineage>
        <taxon>Eukaryota</taxon>
        <taxon>Fungi</taxon>
        <taxon>Dikarya</taxon>
        <taxon>Ascomycota</taxon>
        <taxon>Pezizomycotina</taxon>
        <taxon>Eurotiomycetes</taxon>
        <taxon>Chaetothyriomycetidae</taxon>
        <taxon>Chaetothyriales</taxon>
        <taxon>Trichomeriaceae</taxon>
        <taxon>Lithohypha</taxon>
    </lineage>
</organism>
<dbReference type="Proteomes" id="UP001345013">
    <property type="component" value="Unassembled WGS sequence"/>
</dbReference>
<keyword evidence="1" id="KW-0143">Chaperone</keyword>
<dbReference type="PROSITE" id="PS50076">
    <property type="entry name" value="DNAJ_2"/>
    <property type="match status" value="1"/>
</dbReference>
<evidence type="ECO:0000313" key="3">
    <source>
        <dbReference type="EMBL" id="KAK5099498.1"/>
    </source>
</evidence>
<name>A0ABR0KMG2_9EURO</name>